<organism evidence="4 5">
    <name type="scientific">Brevundimonas abyssalis TAR-001</name>
    <dbReference type="NCBI Taxonomy" id="1391729"/>
    <lineage>
        <taxon>Bacteria</taxon>
        <taxon>Pseudomonadati</taxon>
        <taxon>Pseudomonadota</taxon>
        <taxon>Alphaproteobacteria</taxon>
        <taxon>Caulobacterales</taxon>
        <taxon>Caulobacteraceae</taxon>
        <taxon>Brevundimonas</taxon>
    </lineage>
</organism>
<comment type="caution">
    <text evidence="4">The sequence shown here is derived from an EMBL/GenBank/DDBJ whole genome shotgun (WGS) entry which is preliminary data.</text>
</comment>
<feature type="region of interest" description="Disordered" evidence="2">
    <location>
        <begin position="257"/>
        <end position="277"/>
    </location>
</feature>
<dbReference type="InterPro" id="IPR001173">
    <property type="entry name" value="Glyco_trans_2-like"/>
</dbReference>
<dbReference type="CDD" id="cd02511">
    <property type="entry name" value="Beta4Glucosyltransferase"/>
    <property type="match status" value="1"/>
</dbReference>
<reference evidence="5" key="1">
    <citation type="journal article" date="2013" name="Genome Announc.">
        <title>Draft Genome Sequence of the Dimorphic Prosthecate Bacterium Brevundimonas abyssalis TAR-001T.</title>
        <authorList>
            <person name="Tsubouchi T."/>
            <person name="Nishi S."/>
            <person name="Usui K."/>
            <person name="Shimane Y."/>
            <person name="Takaki Y."/>
            <person name="Maruyama T."/>
            <person name="Hatada Y."/>
        </authorList>
    </citation>
    <scope>NUCLEOTIDE SEQUENCE [LARGE SCALE GENOMIC DNA]</scope>
    <source>
        <strain evidence="5">TAR-001</strain>
    </source>
</reference>
<protein>
    <submittedName>
        <fullName evidence="4">Putative lipopolysaccharide core biosynthesis glycosyl transferase protein</fullName>
    </submittedName>
</protein>
<dbReference type="AlphaFoldDB" id="A0A8E0NCK4"/>
<accession>A0A8E0NCK4</accession>
<dbReference type="Gene3D" id="3.90.550.10">
    <property type="entry name" value="Spore Coat Polysaccharide Biosynthesis Protein SpsA, Chain A"/>
    <property type="match status" value="1"/>
</dbReference>
<keyword evidence="5" id="KW-1185">Reference proteome</keyword>
<gene>
    <name evidence="4" type="ORF">MBEBAB_2098</name>
</gene>
<evidence type="ECO:0000313" key="4">
    <source>
        <dbReference type="EMBL" id="GAD59848.1"/>
    </source>
</evidence>
<evidence type="ECO:0000313" key="5">
    <source>
        <dbReference type="Proteomes" id="UP000016569"/>
    </source>
</evidence>
<dbReference type="EMBL" id="BATC01000041">
    <property type="protein sequence ID" value="GAD59848.1"/>
    <property type="molecule type" value="Genomic_DNA"/>
</dbReference>
<dbReference type="OrthoDB" id="9815923at2"/>
<dbReference type="PANTHER" id="PTHR43630:SF2">
    <property type="entry name" value="GLYCOSYLTRANSFERASE"/>
    <property type="match status" value="1"/>
</dbReference>
<comment type="similarity">
    <text evidence="1">Belongs to the glycosyltransferase 2 family. WaaE/KdtX subfamily.</text>
</comment>
<dbReference type="InterPro" id="IPR029044">
    <property type="entry name" value="Nucleotide-diphossugar_trans"/>
</dbReference>
<name>A0A8E0NCK4_9CAUL</name>
<dbReference type="Pfam" id="PF00535">
    <property type="entry name" value="Glycos_transf_2"/>
    <property type="match status" value="1"/>
</dbReference>
<feature type="domain" description="Glycosyltransferase 2-like" evidence="3">
    <location>
        <begin position="8"/>
        <end position="115"/>
    </location>
</feature>
<sequence>MSERLPLSAFVICLNEAETIEACVRSLDQCAEIVIVDSGSTDATPEVVARLTEEGFPIRFMHQDWLGFARQKQFALEQATQPWLLSIDADERLDEDLRTALPDLVAAPDDVVGWRLPRRPWLIGYGYTPRGVGDSANLRLFRKGKAVFDIRKTVHEGLIPDGAVRVARRGALLHYRPLTVGEVVVKEERYATLKAGMRAAGKKRFTPWRMLLNPPVYFLRVLYGRKLYRAGWAGVIFAMQAAIYSFLTEAKTWEDEAMKRHPSADHDPDAVPRVQEP</sequence>
<dbReference type="SUPFAM" id="SSF53448">
    <property type="entry name" value="Nucleotide-diphospho-sugar transferases"/>
    <property type="match status" value="1"/>
</dbReference>
<evidence type="ECO:0000256" key="2">
    <source>
        <dbReference type="SAM" id="MobiDB-lite"/>
    </source>
</evidence>
<evidence type="ECO:0000256" key="1">
    <source>
        <dbReference type="ARBA" id="ARBA00038494"/>
    </source>
</evidence>
<dbReference type="RefSeq" id="WP_021697942.1">
    <property type="nucleotide sequence ID" value="NZ_BATC01000041.1"/>
</dbReference>
<dbReference type="GO" id="GO:0016740">
    <property type="term" value="F:transferase activity"/>
    <property type="evidence" value="ECO:0007669"/>
    <property type="project" value="UniProtKB-KW"/>
</dbReference>
<dbReference type="Proteomes" id="UP000016569">
    <property type="component" value="Unassembled WGS sequence"/>
</dbReference>
<evidence type="ECO:0000259" key="3">
    <source>
        <dbReference type="Pfam" id="PF00535"/>
    </source>
</evidence>
<dbReference type="PANTHER" id="PTHR43630">
    <property type="entry name" value="POLY-BETA-1,6-N-ACETYL-D-GLUCOSAMINE SYNTHASE"/>
    <property type="match status" value="1"/>
</dbReference>
<keyword evidence="4" id="KW-0808">Transferase</keyword>
<proteinExistence type="inferred from homology"/>